<keyword evidence="4" id="KW-0677">Repeat</keyword>
<dbReference type="SMART" id="SM00320">
    <property type="entry name" value="WD40"/>
    <property type="match status" value="5"/>
</dbReference>
<keyword evidence="5 10" id="KW-0175">Coiled coil</keyword>
<dbReference type="InterPro" id="IPR015943">
    <property type="entry name" value="WD40/YVTN_repeat-like_dom_sf"/>
</dbReference>
<keyword evidence="2" id="KW-0963">Cytoplasm</keyword>
<feature type="compositionally biased region" description="Basic and acidic residues" evidence="11">
    <location>
        <begin position="713"/>
        <end position="728"/>
    </location>
</feature>
<name>A0AAV2JQE6_KNICA</name>
<evidence type="ECO:0000256" key="9">
    <source>
        <dbReference type="ARBA" id="ARBA00023662"/>
    </source>
</evidence>
<evidence type="ECO:0000256" key="8">
    <source>
        <dbReference type="ARBA" id="ARBA00023605"/>
    </source>
</evidence>
<evidence type="ECO:0000256" key="1">
    <source>
        <dbReference type="ARBA" id="ARBA00004430"/>
    </source>
</evidence>
<evidence type="ECO:0000313" key="13">
    <source>
        <dbReference type="Proteomes" id="UP001497482"/>
    </source>
</evidence>
<feature type="coiled-coil region" evidence="10">
    <location>
        <begin position="1471"/>
        <end position="1501"/>
    </location>
</feature>
<comment type="subcellular location">
    <subcellularLocation>
        <location evidence="1">Cytoplasm</location>
        <location evidence="1">Cytoskeleton</location>
        <location evidence="1">Cilium axoneme</location>
    </subcellularLocation>
</comment>
<evidence type="ECO:0000256" key="2">
    <source>
        <dbReference type="ARBA" id="ARBA00022490"/>
    </source>
</evidence>
<evidence type="ECO:0000313" key="12">
    <source>
        <dbReference type="EMBL" id="CAL1577554.1"/>
    </source>
</evidence>
<evidence type="ECO:0000256" key="4">
    <source>
        <dbReference type="ARBA" id="ARBA00022737"/>
    </source>
</evidence>
<feature type="coiled-coil region" evidence="10">
    <location>
        <begin position="1307"/>
        <end position="1334"/>
    </location>
</feature>
<dbReference type="InterPro" id="IPR001680">
    <property type="entry name" value="WD40_rpt"/>
</dbReference>
<feature type="coiled-coil region" evidence="10">
    <location>
        <begin position="1538"/>
        <end position="1565"/>
    </location>
</feature>
<dbReference type="InterPro" id="IPR036322">
    <property type="entry name" value="WD40_repeat_dom_sf"/>
</dbReference>
<reference evidence="12 13" key="1">
    <citation type="submission" date="2024-04" db="EMBL/GenBank/DDBJ databases">
        <authorList>
            <person name="Waldvogel A.-M."/>
            <person name="Schoenle A."/>
        </authorList>
    </citation>
    <scope>NUCLEOTIDE SEQUENCE [LARGE SCALE GENOMIC DNA]</scope>
</reference>
<organism evidence="12 13">
    <name type="scientific">Knipowitschia caucasica</name>
    <name type="common">Caucasian dwarf goby</name>
    <name type="synonym">Pomatoschistus caucasicus</name>
    <dbReference type="NCBI Taxonomy" id="637954"/>
    <lineage>
        <taxon>Eukaryota</taxon>
        <taxon>Metazoa</taxon>
        <taxon>Chordata</taxon>
        <taxon>Craniata</taxon>
        <taxon>Vertebrata</taxon>
        <taxon>Euteleostomi</taxon>
        <taxon>Actinopterygii</taxon>
        <taxon>Neopterygii</taxon>
        <taxon>Teleostei</taxon>
        <taxon>Neoteleostei</taxon>
        <taxon>Acanthomorphata</taxon>
        <taxon>Gobiaria</taxon>
        <taxon>Gobiiformes</taxon>
        <taxon>Gobioidei</taxon>
        <taxon>Gobiidae</taxon>
        <taxon>Gobiinae</taxon>
        <taxon>Knipowitschia</taxon>
    </lineage>
</organism>
<keyword evidence="3" id="KW-0853">WD repeat</keyword>
<dbReference type="Proteomes" id="UP001497482">
    <property type="component" value="Chromosome 13"/>
</dbReference>
<dbReference type="SUPFAM" id="SSF50978">
    <property type="entry name" value="WD40 repeat-like"/>
    <property type="match status" value="2"/>
</dbReference>
<proteinExistence type="inferred from homology"/>
<keyword evidence="7" id="KW-0966">Cell projection</keyword>
<dbReference type="PANTHER" id="PTHR14885">
    <property type="entry name" value="CILIA- AND FLAGELLA-ASSOCIATED PROTEIN 43-RELATED"/>
    <property type="match status" value="1"/>
</dbReference>
<feature type="coiled-coil region" evidence="10">
    <location>
        <begin position="1064"/>
        <end position="1105"/>
    </location>
</feature>
<evidence type="ECO:0000256" key="3">
    <source>
        <dbReference type="ARBA" id="ARBA00022574"/>
    </source>
</evidence>
<dbReference type="Pfam" id="PF25828">
    <property type="entry name" value="CC_Cfap43"/>
    <property type="match status" value="1"/>
</dbReference>
<protein>
    <recommendedName>
        <fullName evidence="9">Cilia- and flagella-associated protein 43</fullName>
    </recommendedName>
</protein>
<dbReference type="EMBL" id="OZ035835">
    <property type="protein sequence ID" value="CAL1577554.1"/>
    <property type="molecule type" value="Genomic_DNA"/>
</dbReference>
<comment type="similarity">
    <text evidence="8">Belongs to the CFAP43 family.</text>
</comment>
<gene>
    <name evidence="12" type="ORF">KC01_LOCUS8892</name>
</gene>
<evidence type="ECO:0000256" key="6">
    <source>
        <dbReference type="ARBA" id="ARBA00023212"/>
    </source>
</evidence>
<dbReference type="GO" id="GO:0007288">
    <property type="term" value="P:sperm axoneme assembly"/>
    <property type="evidence" value="ECO:0007669"/>
    <property type="project" value="TreeGrafter"/>
</dbReference>
<sequence>MDVRWIQGFTNKDVRFVDKNTIGFPCGNFIYFFDLNTRQQTSLRGPGRGVSAFTANGNSGIFAFSPRGLNQSIFVHSHPTLELKSELKGTSKLDFITLDLGNDGPYLVSCSSLPDFIITVWNWESATPLCQQEHGGNITYNTLVFNPWNWLQMCAMDEASLIVWNIERNRRVHVLKPRLIELPDVDGAIVKRYVLSSHRVSKKLSYFGPEMPPSAIAGLKGHKAESIVNKLFRKARVTPVAMCWTVTSQLYVGCKEGFLLLIDPVLLSVSIVFNPKIPNGFPELTHGFQALAFHKDHLIAVGEDRVCRKLLVKEKQIQIIKTWELACPITTALYSPNYEMLLCASDMGQIFTLNPHSSKNVTKVLDDLCGDFVALAFSPTDPNICVTVRAPGQLQVWSIDGIMLSALSMQAKITSLACCPVAKYVALGTACGKVLFVDVRDPLQPRTVHQTPLYHTPVQHLVFDPHGNYLFTSAQDSYVYVIDPRPSSQFAVLGCTVLPSPSLTLSAQYIKETGQVKVLALCADSNKTHSKRLTLLSLPAKTITEIPNSVDRNGYLSKTVLNRYKLPQDSTSSDSEQSTRLTPTCWVKDYCMGSCFLALSPHKSWLASLSPIGILRVRKCASLATCVKIQCHSLCFSGVPLLSISANSLNILSANNNDGSLVCTNVKIEEGSNPQPMSLQSNLQIQVTTENKVLGDMMEWSEQGGGSSATTNAKEKEEDDKSHSQKTWLESRREAIVKEDNEKYSEVKKDLLRRHKMLQESFQKLICENESAPEMERLDPSEFVLDVEDQRRLQALHEEEVLKARAETEWRILTNYYHRDRLKKIGWDSLKVKGRSVKAFQSGYEVKNYPLRERTEQELEDLRRVEQQRRIEQALCTDGEEKGPGTDVKSSLSYEFDCSSPYMYNQFEVRSREQKVNQIILLQDLIYKVKTAFNKDFDATHKQKLYELKSIGQRNSRIKEIMAELGLQEEIFEPSLSDSECPEKLLTVQDSEITSEKYLTPEQKEEQLKKLEAERHLASKGNNYRDKTLDDMMGGGLQVQKQDILKMEIPPPEFVLTKPEVQWSEEENKVHKEYQKKLDELNEAKEQYRKLIESEIKKLQLANQEGVNKFDETMAKLFEKQEKCEMAVNQEELKIACLVHSLHVEEEMINREAELKSRLEQVLTHKDDISEEVRKCQEEVDNFQTVYKTTVAEDQGLDKEFHKEFCDVPRHFVDELHKLFKRRPRAQKMRAQVTKTPIPFKEPCLSGSMATESLGKLMKSVDEMDSPQNMPEKLHPAVWERFCIFRRNKLEKEHEVKMNALTLAEMIAFLQARKDEEKAVIEEYQTMSEELKRLHQVKNRFIMDLNVQVLLKQGQVEVSNTKFSGQYADSILLPRSVVEDLNRTIRTIGESKISAMVERKNLGKDILQQEWELKRNRMHIEDLENKARDIQTLRISADQKEYLNSTDREGRASKQVAVMEKTLAYQKQCHLKNVEHRKKKIKQLKHQAKQTSDKTAVLETQIAEAEVRVAAKEQIQAIIATDNPATEDEERYLEIVQRSQLKALAEAQTKQLELLRAEVERLRNKNFPSLSQLPHN</sequence>
<evidence type="ECO:0000256" key="7">
    <source>
        <dbReference type="ARBA" id="ARBA00023273"/>
    </source>
</evidence>
<accession>A0AAV2JQE6</accession>
<dbReference type="Gene3D" id="2.130.10.10">
    <property type="entry name" value="YVTN repeat-like/Quinoprotein amine dehydrogenase"/>
    <property type="match status" value="3"/>
</dbReference>
<dbReference type="PANTHER" id="PTHR14885:SF1">
    <property type="entry name" value="CILIA- AND FLAGELLA-ASSOCIATED PROTEIN 43"/>
    <property type="match status" value="1"/>
</dbReference>
<feature type="region of interest" description="Disordered" evidence="11">
    <location>
        <begin position="700"/>
        <end position="728"/>
    </location>
</feature>
<evidence type="ECO:0000256" key="5">
    <source>
        <dbReference type="ARBA" id="ARBA00023054"/>
    </source>
</evidence>
<evidence type="ECO:0000256" key="10">
    <source>
        <dbReference type="SAM" id="Coils"/>
    </source>
</evidence>
<dbReference type="GO" id="GO:0005930">
    <property type="term" value="C:axoneme"/>
    <property type="evidence" value="ECO:0007669"/>
    <property type="project" value="UniProtKB-SubCell"/>
</dbReference>
<feature type="coiled-coil region" evidence="10">
    <location>
        <begin position="1159"/>
        <end position="1186"/>
    </location>
</feature>
<keyword evidence="13" id="KW-1185">Reference proteome</keyword>
<evidence type="ECO:0000256" key="11">
    <source>
        <dbReference type="SAM" id="MobiDB-lite"/>
    </source>
</evidence>
<keyword evidence="6" id="KW-0206">Cytoskeleton</keyword>